<organism evidence="1 2">
    <name type="scientific">Sphingobium indicum (strain DSM 16412 / CCM 7286 / MTCC 6364 / B90A)</name>
    <dbReference type="NCBI Taxonomy" id="861109"/>
    <lineage>
        <taxon>Bacteria</taxon>
        <taxon>Pseudomonadati</taxon>
        <taxon>Pseudomonadota</taxon>
        <taxon>Alphaproteobacteria</taxon>
        <taxon>Sphingomonadales</taxon>
        <taxon>Sphingomonadaceae</taxon>
        <taxon>Sphingobium</taxon>
    </lineage>
</organism>
<dbReference type="EMBL" id="CP013070">
    <property type="protein sequence ID" value="APL93684.1"/>
    <property type="molecule type" value="Genomic_DNA"/>
</dbReference>
<sequence length="142" mass="15614">MLHELRCIKVAIGARISTQRIPNGQPRLHCLTPNISIIGLGKHRLLPIAEWLVSFGLHPDEMSFGHNGGIKPGVTTALPGKAHLPFNFHRGRWPFDVIKAGESRKQVWSLDEPAKSISRQGGTAFGTCEFTGGQFVTTRPIQ</sequence>
<dbReference type="AlphaFoldDB" id="A0A1L5BLE1"/>
<dbReference type="KEGG" id="sinb:SIDU_03655"/>
<dbReference type="Proteomes" id="UP000004550">
    <property type="component" value="Chromosome"/>
</dbReference>
<gene>
    <name evidence="1" type="ORF">SIDU_03655</name>
</gene>
<proteinExistence type="predicted"/>
<accession>A0A1L5BLE1</accession>
<evidence type="ECO:0000313" key="2">
    <source>
        <dbReference type="Proteomes" id="UP000004550"/>
    </source>
</evidence>
<protein>
    <submittedName>
        <fullName evidence="1">Uncharacterized protein</fullName>
    </submittedName>
</protein>
<reference evidence="1 2" key="1">
    <citation type="journal article" date="2012" name="J. Bacteriol.">
        <title>Genome sequence of Sphingobium indicum B90A, a hexachlorocyclohexane-degrading bacterium.</title>
        <authorList>
            <person name="Anand S."/>
            <person name="Sangwan N."/>
            <person name="Lata P."/>
            <person name="Kaur J."/>
            <person name="Dua A."/>
            <person name="Singh A.K."/>
            <person name="Verma M."/>
            <person name="Kaur J."/>
            <person name="Khurana J.P."/>
            <person name="Khurana P."/>
            <person name="Mathur S."/>
            <person name="Lal R."/>
        </authorList>
    </citation>
    <scope>NUCLEOTIDE SEQUENCE [LARGE SCALE GENOMIC DNA]</scope>
    <source>
        <strain evidence="2">DSM 16412 / CCM 7286 / MTCC 6364 / B90A</strain>
    </source>
</reference>
<name>A0A1L5BLE1_SPHIB</name>
<evidence type="ECO:0000313" key="1">
    <source>
        <dbReference type="EMBL" id="APL93684.1"/>
    </source>
</evidence>